<evidence type="ECO:0000256" key="15">
    <source>
        <dbReference type="SAM" id="MobiDB-lite"/>
    </source>
</evidence>
<gene>
    <name evidence="17" type="primary">Prlr</name>
    <name evidence="14" type="synonym">PRLR</name>
</gene>
<dbReference type="GO" id="GO:0046872">
    <property type="term" value="F:metal ion binding"/>
    <property type="evidence" value="ECO:0007669"/>
    <property type="project" value="UniProtKB-KW"/>
</dbReference>
<dbReference type="PROSITE" id="PS01352">
    <property type="entry name" value="HEMATOPO_REC_L_F1"/>
    <property type="match status" value="1"/>
</dbReference>
<comment type="similarity">
    <text evidence="2 14">Belongs to the type I cytokine receptor family. Type 1 subfamily.</text>
</comment>
<dbReference type="PANTHER" id="PTHR23036">
    <property type="entry name" value="CYTOKINE RECEPTOR"/>
    <property type="match status" value="1"/>
</dbReference>
<dbReference type="GO" id="GO:0030856">
    <property type="term" value="P:regulation of epithelial cell differentiation"/>
    <property type="evidence" value="ECO:0007669"/>
    <property type="project" value="Ensembl"/>
</dbReference>
<dbReference type="GO" id="GO:0009617">
    <property type="term" value="P:response to bacterium"/>
    <property type="evidence" value="ECO:0007669"/>
    <property type="project" value="Ensembl"/>
</dbReference>
<evidence type="ECO:0000256" key="6">
    <source>
        <dbReference type="ARBA" id="ARBA00022729"/>
    </source>
</evidence>
<feature type="signal peptide" evidence="14">
    <location>
        <begin position="1"/>
        <end position="19"/>
    </location>
</feature>
<keyword evidence="6 14" id="KW-0732">Signal</keyword>
<dbReference type="GO" id="GO:0017046">
    <property type="term" value="F:peptide hormone binding"/>
    <property type="evidence" value="ECO:0007669"/>
    <property type="project" value="Ensembl"/>
</dbReference>
<keyword evidence="8 14" id="KW-0862">Zinc</keyword>
<keyword evidence="11 14" id="KW-1015">Disulfide bond</keyword>
<reference evidence="17" key="1">
    <citation type="submission" date="2025-08" db="UniProtKB">
        <authorList>
            <consortium name="Ensembl"/>
        </authorList>
    </citation>
    <scope>IDENTIFICATION</scope>
</reference>
<keyword evidence="7" id="KW-0677">Repeat</keyword>
<evidence type="ECO:0000256" key="2">
    <source>
        <dbReference type="ARBA" id="ARBA00007885"/>
    </source>
</evidence>
<evidence type="ECO:0000256" key="9">
    <source>
        <dbReference type="ARBA" id="ARBA00022989"/>
    </source>
</evidence>
<evidence type="ECO:0000256" key="8">
    <source>
        <dbReference type="ARBA" id="ARBA00022833"/>
    </source>
</evidence>
<comment type="function">
    <text evidence="14">This is a receptor for the anterior pituitary hormone prolactin.</text>
</comment>
<dbReference type="GO" id="GO:0004925">
    <property type="term" value="F:prolactin receptor activity"/>
    <property type="evidence" value="ECO:0007669"/>
    <property type="project" value="Ensembl"/>
</dbReference>
<dbReference type="GO" id="GO:0019955">
    <property type="term" value="F:cytokine binding"/>
    <property type="evidence" value="ECO:0007669"/>
    <property type="project" value="TreeGrafter"/>
</dbReference>
<dbReference type="GO" id="GO:0007595">
    <property type="term" value="P:lactation"/>
    <property type="evidence" value="ECO:0007669"/>
    <property type="project" value="Ensembl"/>
</dbReference>
<dbReference type="InterPro" id="IPR013783">
    <property type="entry name" value="Ig-like_fold"/>
</dbReference>
<feature type="region of interest" description="Disordered" evidence="15">
    <location>
        <begin position="459"/>
        <end position="487"/>
    </location>
</feature>
<dbReference type="InterPro" id="IPR003528">
    <property type="entry name" value="Long_hematopoietin_rcpt_CS"/>
</dbReference>
<dbReference type="FunFam" id="2.60.40.10:FF:000287">
    <property type="entry name" value="Prolactin receptor"/>
    <property type="match status" value="1"/>
</dbReference>
<dbReference type="GO" id="GO:0120162">
    <property type="term" value="P:positive regulation of cold-induced thermogenesis"/>
    <property type="evidence" value="ECO:0007669"/>
    <property type="project" value="Ensembl"/>
</dbReference>
<dbReference type="Ensembl" id="ENSJJAT00000005719.1">
    <property type="protein sequence ID" value="ENSJJAP00000002755.1"/>
    <property type="gene ID" value="ENSJJAG00000004948.1"/>
</dbReference>
<keyword evidence="4 14" id="KW-0812">Transmembrane</keyword>
<dbReference type="OMA" id="ANITCTW"/>
<dbReference type="InterPro" id="IPR015152">
    <property type="entry name" value="Growth/epo_recpt_lig-bind"/>
</dbReference>
<evidence type="ECO:0000256" key="10">
    <source>
        <dbReference type="ARBA" id="ARBA00023136"/>
    </source>
</evidence>
<feature type="compositionally biased region" description="Basic and acidic residues" evidence="15">
    <location>
        <begin position="466"/>
        <end position="485"/>
    </location>
</feature>
<protein>
    <recommendedName>
        <fullName evidence="3 14">Prolactin receptor</fullName>
        <shortName evidence="14">PRL-R</shortName>
    </recommendedName>
</protein>
<name>A0A8C5K5C0_JACJA</name>
<feature type="compositionally biased region" description="Basic and acidic residues" evidence="15">
    <location>
        <begin position="529"/>
        <end position="540"/>
    </location>
</feature>
<comment type="domain">
    <text evidence="14">The WSXWS motif appears to be necessary for proper protein folding and thereby efficient intracellular transport and cell-surface receptor binding.</text>
</comment>
<evidence type="ECO:0000259" key="16">
    <source>
        <dbReference type="PROSITE" id="PS50853"/>
    </source>
</evidence>
<dbReference type="InterPro" id="IPR050379">
    <property type="entry name" value="Type-I_Cytokine_Rcpt"/>
</dbReference>
<dbReference type="PANTHER" id="PTHR23036:SF86">
    <property type="entry name" value="PROLACTIN RECEPTOR"/>
    <property type="match status" value="1"/>
</dbReference>
<dbReference type="GO" id="GO:0043066">
    <property type="term" value="P:negative regulation of apoptotic process"/>
    <property type="evidence" value="ECO:0007669"/>
    <property type="project" value="Ensembl"/>
</dbReference>
<evidence type="ECO:0000256" key="14">
    <source>
        <dbReference type="RuleBase" id="RU365035"/>
    </source>
</evidence>
<accession>A0A8C5K5C0</accession>
<dbReference type="GO" id="GO:0060749">
    <property type="term" value="P:mammary gland alveolus development"/>
    <property type="evidence" value="ECO:0007669"/>
    <property type="project" value="Ensembl"/>
</dbReference>
<keyword evidence="10 14" id="KW-0472">Membrane</keyword>
<dbReference type="PROSITE" id="PS50853">
    <property type="entry name" value="FN3"/>
    <property type="match status" value="2"/>
</dbReference>
<dbReference type="GO" id="GO:0008284">
    <property type="term" value="P:positive regulation of cell population proliferation"/>
    <property type="evidence" value="ECO:0007669"/>
    <property type="project" value="TreeGrafter"/>
</dbReference>
<dbReference type="Gene3D" id="2.60.40.10">
    <property type="entry name" value="Immunoglobulins"/>
    <property type="match status" value="2"/>
</dbReference>
<keyword evidence="18" id="KW-1185">Reference proteome</keyword>
<comment type="subunit">
    <text evidence="14">Interacts with SMARCA1. Interacts with NEK3 and VAV2 and this interaction is prolactin-dependent.</text>
</comment>
<feature type="transmembrane region" description="Helical" evidence="14">
    <location>
        <begin position="232"/>
        <end position="253"/>
    </location>
</feature>
<dbReference type="CDD" id="cd00063">
    <property type="entry name" value="FN3"/>
    <property type="match status" value="2"/>
</dbReference>
<keyword evidence="12 14" id="KW-0675">Receptor</keyword>
<keyword evidence="5 14" id="KW-0479">Metal-binding</keyword>
<keyword evidence="9 14" id="KW-1133">Transmembrane helix</keyword>
<evidence type="ECO:0000256" key="4">
    <source>
        <dbReference type="ARBA" id="ARBA00022692"/>
    </source>
</evidence>
<evidence type="ECO:0000256" key="3">
    <source>
        <dbReference type="ARBA" id="ARBA00019818"/>
    </source>
</evidence>
<feature type="region of interest" description="Disordered" evidence="15">
    <location>
        <begin position="574"/>
        <end position="596"/>
    </location>
</feature>
<dbReference type="GO" id="GO:0007259">
    <property type="term" value="P:cell surface receptor signaling pathway via JAK-STAT"/>
    <property type="evidence" value="ECO:0007669"/>
    <property type="project" value="Ensembl"/>
</dbReference>
<evidence type="ECO:0000313" key="18">
    <source>
        <dbReference type="Proteomes" id="UP000694385"/>
    </source>
</evidence>
<dbReference type="FunFam" id="2.60.40.10:FF:000358">
    <property type="entry name" value="Prolactin receptor"/>
    <property type="match status" value="1"/>
</dbReference>
<dbReference type="GO" id="GO:0060644">
    <property type="term" value="P:mammary gland epithelial cell differentiation"/>
    <property type="evidence" value="ECO:0007669"/>
    <property type="project" value="Ensembl"/>
</dbReference>
<feature type="compositionally biased region" description="Low complexity" evidence="15">
    <location>
        <begin position="345"/>
        <end position="354"/>
    </location>
</feature>
<proteinExistence type="inferred from homology"/>
<evidence type="ECO:0000256" key="1">
    <source>
        <dbReference type="ARBA" id="ARBA00004479"/>
    </source>
</evidence>
<feature type="region of interest" description="Disordered" evidence="15">
    <location>
        <begin position="521"/>
        <end position="540"/>
    </location>
</feature>
<evidence type="ECO:0000256" key="5">
    <source>
        <dbReference type="ARBA" id="ARBA00022723"/>
    </source>
</evidence>
<keyword evidence="13" id="KW-0325">Glycoprotein</keyword>
<dbReference type="GO" id="GO:0030155">
    <property type="term" value="P:regulation of cell adhesion"/>
    <property type="evidence" value="ECO:0007669"/>
    <property type="project" value="Ensembl"/>
</dbReference>
<comment type="subcellular location">
    <subcellularLocation>
        <location evidence="1 14">Membrane</location>
        <topology evidence="1 14">Single-pass type I membrane protein</topology>
    </subcellularLocation>
</comment>
<evidence type="ECO:0000256" key="7">
    <source>
        <dbReference type="ARBA" id="ARBA00022737"/>
    </source>
</evidence>
<evidence type="ECO:0000256" key="12">
    <source>
        <dbReference type="ARBA" id="ARBA00023170"/>
    </source>
</evidence>
<feature type="region of interest" description="Disordered" evidence="15">
    <location>
        <begin position="319"/>
        <end position="394"/>
    </location>
</feature>
<dbReference type="GeneTree" id="ENSGT00940000154851"/>
<reference evidence="17" key="2">
    <citation type="submission" date="2025-09" db="UniProtKB">
        <authorList>
            <consortium name="Ensembl"/>
        </authorList>
    </citation>
    <scope>IDENTIFICATION</scope>
</reference>
<dbReference type="GO" id="GO:0008289">
    <property type="term" value="F:lipid binding"/>
    <property type="evidence" value="ECO:0007669"/>
    <property type="project" value="Ensembl"/>
</dbReference>
<dbReference type="GO" id="GO:0060736">
    <property type="term" value="P:prostate gland growth"/>
    <property type="evidence" value="ECO:0007669"/>
    <property type="project" value="Ensembl"/>
</dbReference>
<dbReference type="Proteomes" id="UP000694385">
    <property type="component" value="Unassembled WGS sequence"/>
</dbReference>
<dbReference type="InterPro" id="IPR036116">
    <property type="entry name" value="FN3_sf"/>
</dbReference>
<dbReference type="GO" id="GO:0043235">
    <property type="term" value="C:receptor complex"/>
    <property type="evidence" value="ECO:0007669"/>
    <property type="project" value="TreeGrafter"/>
</dbReference>
<dbReference type="GO" id="GO:0009897">
    <property type="term" value="C:external side of plasma membrane"/>
    <property type="evidence" value="ECO:0007669"/>
    <property type="project" value="TreeGrafter"/>
</dbReference>
<dbReference type="Pfam" id="PF09067">
    <property type="entry name" value="EpoR_lig-bind"/>
    <property type="match status" value="1"/>
</dbReference>
<dbReference type="AlphaFoldDB" id="A0A8C5K5C0"/>
<dbReference type="SMART" id="SM00060">
    <property type="entry name" value="FN3"/>
    <property type="match status" value="2"/>
</dbReference>
<sequence>VVSTTALVLLFLNISLLNGQSPPGKPEIVKCRSPDKETFTCWWKPGTDGGLPTNYSLTYQREGEKTRYECPDYITSGPNSCFFSQKHTTIWKIYIITVNATNRMGSSASDPLYIDVIYIVEPEPPQNLTLEVKQPKDKKPYLLIKWFPPTVIDVRTGWFTMEYEVRLKPTEADEWEVHFAGQQTHFKVFSLYPGHRYLVQTRCKPDHGYWSKWGLESSIEIPSDFPTKDTTVWIFVAVLSAVICLVMVLAVALKGYSMMTCIFPPVPGPKIKGFDAHLLEKGKSEELLSALGCQDFPPTSDCEDLLVDFLEVYDNEDEQLMPPHSKDYPGQGVKPTHLDPDSDSGHGSYDSHSLLSEKCEDPHAYPSTFHIPEVNEKPENPEENIPCIPDPQSISKEGNGPYFPTDESKSSTWPLPQPGQHIFRSPYHSIADVCKLAGDPAGALASLLDKAEKDILKSSKTFETGGEGKVDEQKEMEDAHSETKQDASWPLLREKAPLIHGKPPDYVAVHKVNQDGVLSLYPKQNENGHQPEKSRAPEGNKEYAKVSGVMESNILVLVPHAQATNMALCEEPAKKAPPSLEQNQSEKDRASLTAASSNCRGPLGVLDYLDPTGFVHSFH</sequence>
<comment type="domain">
    <text evidence="14">The box 1 motif is required for JAK interaction and/or activation.</text>
</comment>
<feature type="domain" description="Fibronectin type-III" evidence="16">
    <location>
        <begin position="22"/>
        <end position="122"/>
    </location>
</feature>
<organism evidence="17 18">
    <name type="scientific">Jaculus jaculus</name>
    <name type="common">Lesser Egyptian jerboa</name>
    <dbReference type="NCBI Taxonomy" id="51337"/>
    <lineage>
        <taxon>Eukaryota</taxon>
        <taxon>Metazoa</taxon>
        <taxon>Chordata</taxon>
        <taxon>Craniata</taxon>
        <taxon>Vertebrata</taxon>
        <taxon>Euteleostomi</taxon>
        <taxon>Mammalia</taxon>
        <taxon>Eutheria</taxon>
        <taxon>Euarchontoglires</taxon>
        <taxon>Glires</taxon>
        <taxon>Rodentia</taxon>
        <taxon>Myomorpha</taxon>
        <taxon>Dipodoidea</taxon>
        <taxon>Dipodidae</taxon>
        <taxon>Dipodinae</taxon>
        <taxon>Jaculus</taxon>
    </lineage>
</organism>
<dbReference type="InterPro" id="IPR003961">
    <property type="entry name" value="FN3_dom"/>
</dbReference>
<dbReference type="SUPFAM" id="SSF49265">
    <property type="entry name" value="Fibronectin type III"/>
    <property type="match status" value="2"/>
</dbReference>
<evidence type="ECO:0000256" key="11">
    <source>
        <dbReference type="ARBA" id="ARBA00023157"/>
    </source>
</evidence>
<evidence type="ECO:0000313" key="17">
    <source>
        <dbReference type="Ensembl" id="ENSJJAP00000002755.1"/>
    </source>
</evidence>
<evidence type="ECO:0000256" key="13">
    <source>
        <dbReference type="ARBA" id="ARBA00023180"/>
    </source>
</evidence>
<feature type="chain" id="PRO_5034334575" description="Prolactin receptor" evidence="14">
    <location>
        <begin position="20"/>
        <end position="619"/>
    </location>
</feature>
<feature type="domain" description="Fibronectin type-III" evidence="16">
    <location>
        <begin position="124"/>
        <end position="224"/>
    </location>
</feature>